<evidence type="ECO:0000313" key="1">
    <source>
        <dbReference type="EMBL" id="VDM83778.1"/>
    </source>
</evidence>
<keyword evidence="2" id="KW-1185">Reference proteome</keyword>
<reference evidence="1 2" key="1">
    <citation type="submission" date="2018-11" db="EMBL/GenBank/DDBJ databases">
        <authorList>
            <consortium name="Pathogen Informatics"/>
        </authorList>
    </citation>
    <scope>NUCLEOTIDE SEQUENCE [LARGE SCALE GENOMIC DNA]</scope>
</reference>
<gene>
    <name evidence="1" type="ORF">SVUK_LOCUS18776</name>
</gene>
<accession>A0A3P7LXE8</accession>
<organism evidence="1 2">
    <name type="scientific">Strongylus vulgaris</name>
    <name type="common">Blood worm</name>
    <dbReference type="NCBI Taxonomy" id="40348"/>
    <lineage>
        <taxon>Eukaryota</taxon>
        <taxon>Metazoa</taxon>
        <taxon>Ecdysozoa</taxon>
        <taxon>Nematoda</taxon>
        <taxon>Chromadorea</taxon>
        <taxon>Rhabditida</taxon>
        <taxon>Rhabditina</taxon>
        <taxon>Rhabditomorpha</taxon>
        <taxon>Strongyloidea</taxon>
        <taxon>Strongylidae</taxon>
        <taxon>Strongylus</taxon>
    </lineage>
</organism>
<proteinExistence type="predicted"/>
<name>A0A3P7LXE8_STRVU</name>
<dbReference type="AlphaFoldDB" id="A0A3P7LXE8"/>
<dbReference type="EMBL" id="UYYB01125279">
    <property type="protein sequence ID" value="VDM83778.1"/>
    <property type="molecule type" value="Genomic_DNA"/>
</dbReference>
<dbReference type="Proteomes" id="UP000270094">
    <property type="component" value="Unassembled WGS sequence"/>
</dbReference>
<sequence length="52" mass="6063">MVTHVCSWMGRMVTVDAMQQNGRCSELLTHGENWVRWDNRSKGWSSEESGYE</sequence>
<evidence type="ECO:0000313" key="2">
    <source>
        <dbReference type="Proteomes" id="UP000270094"/>
    </source>
</evidence>
<protein>
    <submittedName>
        <fullName evidence="1">Uncharacterized protein</fullName>
    </submittedName>
</protein>